<dbReference type="STRING" id="883114.HMPREF9709_01424"/>
<feature type="compositionally biased region" description="Polar residues" evidence="1">
    <location>
        <begin position="357"/>
        <end position="376"/>
    </location>
</feature>
<dbReference type="Gene3D" id="2.30.30.670">
    <property type="entry name" value="Thioester domain"/>
    <property type="match status" value="1"/>
</dbReference>
<proteinExistence type="predicted"/>
<feature type="compositionally biased region" description="Acidic residues" evidence="1">
    <location>
        <begin position="297"/>
        <end position="308"/>
    </location>
</feature>
<organism evidence="5 6">
    <name type="scientific">Helcococcus kunzii ATCC 51366</name>
    <dbReference type="NCBI Taxonomy" id="883114"/>
    <lineage>
        <taxon>Bacteria</taxon>
        <taxon>Bacillati</taxon>
        <taxon>Bacillota</taxon>
        <taxon>Tissierellia</taxon>
        <taxon>Tissierellales</taxon>
        <taxon>Peptoniphilaceae</taxon>
        <taxon>Helcococcus</taxon>
    </lineage>
</organism>
<feature type="compositionally biased region" description="Basic and acidic residues" evidence="1">
    <location>
        <begin position="328"/>
        <end position="354"/>
    </location>
</feature>
<gene>
    <name evidence="5" type="ORF">HMPREF9709_01424</name>
</gene>
<feature type="transmembrane region" description="Helical" evidence="2">
    <location>
        <begin position="377"/>
        <end position="396"/>
    </location>
</feature>
<feature type="domain" description="CNA-B" evidence="3">
    <location>
        <begin position="105"/>
        <end position="190"/>
    </location>
</feature>
<keyword evidence="2" id="KW-1133">Transmembrane helix</keyword>
<dbReference type="Gene3D" id="2.60.40.1140">
    <property type="entry name" value="Collagen-binding surface protein Cna, B-type domain"/>
    <property type="match status" value="1"/>
</dbReference>
<accession>H3NQ13</accession>
<comment type="caution">
    <text evidence="5">The sequence shown here is derived from an EMBL/GenBank/DDBJ whole genome shotgun (WGS) entry which is preliminary data.</text>
</comment>
<keyword evidence="2" id="KW-0812">Transmembrane</keyword>
<dbReference type="Pfam" id="PF17802">
    <property type="entry name" value="SpaA"/>
    <property type="match status" value="1"/>
</dbReference>
<dbReference type="eggNOG" id="COG4932">
    <property type="taxonomic scope" value="Bacteria"/>
</dbReference>
<feature type="domain" description="SpaA-like prealbumin fold" evidence="4">
    <location>
        <begin position="200"/>
        <end position="269"/>
    </location>
</feature>
<evidence type="ECO:0000256" key="1">
    <source>
        <dbReference type="SAM" id="MobiDB-lite"/>
    </source>
</evidence>
<feature type="region of interest" description="Disordered" evidence="1">
    <location>
        <begin position="289"/>
        <end position="376"/>
    </location>
</feature>
<evidence type="ECO:0000259" key="3">
    <source>
        <dbReference type="Pfam" id="PF05738"/>
    </source>
</evidence>
<dbReference type="EMBL" id="AGEI01000025">
    <property type="protein sequence ID" value="EHR32693.1"/>
    <property type="molecule type" value="Genomic_DNA"/>
</dbReference>
<dbReference type="SUPFAM" id="SSF49478">
    <property type="entry name" value="Cna protein B-type domain"/>
    <property type="match status" value="1"/>
</dbReference>
<name>H3NQ13_9FIRM</name>
<dbReference type="Gene3D" id="2.60.40.10">
    <property type="entry name" value="Immunoglobulins"/>
    <property type="match status" value="1"/>
</dbReference>
<evidence type="ECO:0000256" key="2">
    <source>
        <dbReference type="SAM" id="Phobius"/>
    </source>
</evidence>
<sequence length="403" mass="44062">MRDATQAAVWYFTDGYSRGDANATGHVFLSGNAVKAYYLLTGQDNSTLTDAEKALVKEVPANATLDLFKYFVPEGTIDYAYQNLVGARFVDETTGKPIDDKTIDIKVTKVWKDAEGNVLKESPTSAYIRLFANGEEVDNATLSDGGSATDSHVFENMQSGLNYTIKEDEVEGFDAIITGDAENGFTITNQEKVGPYKIIFSKRNIFDEELAGAVLELKDAHGEIVETWTSSTTPHEIELKTGKYTLTEKSAPEGYEVAKDIPFEVENIGTVFSPDNVGVEGDTVLIYNKLIPQETPGETDTETPDETEKDTPKETETEVETPVETDVETPKETETETETIKETETEKETDKEVVPGDSNNKPGTPSNGRNPNTGDNFSTIIYIGLAAVAVAGLVILKKKETNK</sequence>
<dbReference type="Proteomes" id="UP000004191">
    <property type="component" value="Unassembled WGS sequence"/>
</dbReference>
<dbReference type="CDD" id="cd00222">
    <property type="entry name" value="CollagenBindB"/>
    <property type="match status" value="1"/>
</dbReference>
<evidence type="ECO:0000259" key="4">
    <source>
        <dbReference type="Pfam" id="PF17802"/>
    </source>
</evidence>
<evidence type="ECO:0000313" key="6">
    <source>
        <dbReference type="Proteomes" id="UP000004191"/>
    </source>
</evidence>
<dbReference type="AlphaFoldDB" id="H3NQ13"/>
<dbReference type="InterPro" id="IPR008454">
    <property type="entry name" value="Collagen-bd_Cna-like_B-typ_dom"/>
</dbReference>
<feature type="compositionally biased region" description="Acidic residues" evidence="1">
    <location>
        <begin position="317"/>
        <end position="327"/>
    </location>
</feature>
<dbReference type="OrthoDB" id="9816455at2"/>
<keyword evidence="2" id="KW-0472">Membrane</keyword>
<dbReference type="NCBIfam" id="TIGR01167">
    <property type="entry name" value="LPXTG_anchor"/>
    <property type="match status" value="1"/>
</dbReference>
<dbReference type="HOGENOM" id="CLU_682906_0_0_9"/>
<protein>
    <submittedName>
        <fullName evidence="5">LPXTG-domain-containing protein cell wall anchor domain</fullName>
    </submittedName>
</protein>
<reference evidence="5 6" key="1">
    <citation type="submission" date="2012-01" db="EMBL/GenBank/DDBJ databases">
        <title>The Genome Sequence of Helcococcus kunzii ATCC 51366.</title>
        <authorList>
            <consortium name="The Broad Institute Genome Sequencing Platform"/>
            <person name="Earl A."/>
            <person name="Ward D."/>
            <person name="Feldgarden M."/>
            <person name="Gevers D."/>
            <person name="Huys G."/>
            <person name="Young S.K."/>
            <person name="Zeng Q."/>
            <person name="Gargeya S."/>
            <person name="Fitzgerald M."/>
            <person name="Haas B."/>
            <person name="Abouelleil A."/>
            <person name="Alvarado L."/>
            <person name="Arachchi H.M."/>
            <person name="Berlin A."/>
            <person name="Chapman S.B."/>
            <person name="Gearin G."/>
            <person name="Goldberg J."/>
            <person name="Griggs A."/>
            <person name="Gujja S."/>
            <person name="Hansen M."/>
            <person name="Heiman D."/>
            <person name="Howarth C."/>
            <person name="Larimer J."/>
            <person name="Lui A."/>
            <person name="MacDonald P.J.P."/>
            <person name="McCowen C."/>
            <person name="Montmayeur A."/>
            <person name="Murphy C."/>
            <person name="Neiman D."/>
            <person name="Pearson M."/>
            <person name="Priest M."/>
            <person name="Roberts A."/>
            <person name="Saif S."/>
            <person name="Shea T."/>
            <person name="Sisk P."/>
            <person name="Stolte C."/>
            <person name="Sykes S."/>
            <person name="Wortman J."/>
            <person name="Nusbaum C."/>
            <person name="Birren B."/>
        </authorList>
    </citation>
    <scope>NUCLEOTIDE SEQUENCE [LARGE SCALE GENOMIC DNA]</scope>
    <source>
        <strain evidence="5 6">ATCC 51366</strain>
    </source>
</reference>
<dbReference type="InterPro" id="IPR041033">
    <property type="entry name" value="SpaA_PFL_dom_1"/>
</dbReference>
<dbReference type="InterPro" id="IPR013783">
    <property type="entry name" value="Ig-like_fold"/>
</dbReference>
<dbReference type="Pfam" id="PF05738">
    <property type="entry name" value="Cna_B"/>
    <property type="match status" value="1"/>
</dbReference>
<keyword evidence="6" id="KW-1185">Reference proteome</keyword>
<evidence type="ECO:0000313" key="5">
    <source>
        <dbReference type="EMBL" id="EHR32693.1"/>
    </source>
</evidence>
<dbReference type="PATRIC" id="fig|883114.3.peg.1416"/>